<sequence length="296" mass="33345">MFLQKVIGTAFSRAGDGLVKLDLTNEESVNELFKTKFDAIIHCAAERRPDVAAKNVEASKKLNESVPRLLAEISKQHGIFLIYISTDYVFDGKKPPYNPGDIPNPVNQYGKFILRVSKYNGEKCIESSGLENYVILRVPILYGKIAYLGEGAVDVLLKHLMSSIEDKKNGIAVEKTAVDNEQARFPTNTQDVARVLCEITEKRLIQKDNQIFGIAHFSAQDQYTKFEMCNVFAKCLKIDQEEYFEPLDPTTVTAAVDRPENSHLSNSVLEKWGIDTSFVSFDSWWENAISKSCFLV</sequence>
<keyword evidence="3" id="KW-1185">Reference proteome</keyword>
<evidence type="ECO:0000259" key="1">
    <source>
        <dbReference type="Pfam" id="PF04321"/>
    </source>
</evidence>
<dbReference type="GO" id="GO:0006556">
    <property type="term" value="P:S-adenosylmethionine biosynthetic process"/>
    <property type="evidence" value="ECO:0007669"/>
    <property type="project" value="UniProtKB-UniPathway"/>
</dbReference>
<proteinExistence type="predicted"/>
<dbReference type="CDD" id="cd05254">
    <property type="entry name" value="dTDP_HR_like_SDR_e"/>
    <property type="match status" value="1"/>
</dbReference>
<reference evidence="2 3" key="1">
    <citation type="journal article" date="2018" name="MBio">
        <title>Comparative Genomics Reveals the Core Gene Toolbox for the Fungus-Insect Symbiosis.</title>
        <authorList>
            <person name="Wang Y."/>
            <person name="Stata M."/>
            <person name="Wang W."/>
            <person name="Stajich J.E."/>
            <person name="White M.M."/>
            <person name="Moncalvo J.M."/>
        </authorList>
    </citation>
    <scope>NUCLEOTIDE SEQUENCE [LARGE SCALE GENOMIC DNA]</scope>
    <source>
        <strain evidence="2 3">SC-DP-2</strain>
    </source>
</reference>
<feature type="domain" description="RmlD-like substrate binding" evidence="1">
    <location>
        <begin position="14"/>
        <end position="273"/>
    </location>
</feature>
<dbReference type="PANTHER" id="PTHR10491:SF4">
    <property type="entry name" value="METHIONINE ADENOSYLTRANSFERASE 2 SUBUNIT BETA"/>
    <property type="match status" value="1"/>
</dbReference>
<dbReference type="GO" id="GO:0048270">
    <property type="term" value="F:methionine adenosyltransferase regulator activity"/>
    <property type="evidence" value="ECO:0007669"/>
    <property type="project" value="TreeGrafter"/>
</dbReference>
<gene>
    <name evidence="2" type="ORF">BB560_005862</name>
</gene>
<dbReference type="InterPro" id="IPR036291">
    <property type="entry name" value="NAD(P)-bd_dom_sf"/>
</dbReference>
<organism evidence="2 3">
    <name type="scientific">Smittium megazygosporum</name>
    <dbReference type="NCBI Taxonomy" id="133381"/>
    <lineage>
        <taxon>Eukaryota</taxon>
        <taxon>Fungi</taxon>
        <taxon>Fungi incertae sedis</taxon>
        <taxon>Zoopagomycota</taxon>
        <taxon>Kickxellomycotina</taxon>
        <taxon>Harpellomycetes</taxon>
        <taxon>Harpellales</taxon>
        <taxon>Legeriomycetaceae</taxon>
        <taxon>Smittium</taxon>
    </lineage>
</organism>
<name>A0A2T9YSR7_9FUNG</name>
<dbReference type="SUPFAM" id="SSF51735">
    <property type="entry name" value="NAD(P)-binding Rossmann-fold domains"/>
    <property type="match status" value="1"/>
</dbReference>
<protein>
    <recommendedName>
        <fullName evidence="1">RmlD-like substrate binding domain-containing protein</fullName>
    </recommendedName>
</protein>
<dbReference type="Pfam" id="PF04321">
    <property type="entry name" value="RmlD_sub_bind"/>
    <property type="match status" value="1"/>
</dbReference>
<dbReference type="UniPathway" id="UPA00315">
    <property type="reaction ID" value="UER00080"/>
</dbReference>
<evidence type="ECO:0000313" key="3">
    <source>
        <dbReference type="Proteomes" id="UP000245609"/>
    </source>
</evidence>
<dbReference type="STRING" id="133381.A0A2T9YSR7"/>
<dbReference type="AlphaFoldDB" id="A0A2T9YSR7"/>
<dbReference type="InterPro" id="IPR029903">
    <property type="entry name" value="RmlD-like-bd"/>
</dbReference>
<dbReference type="InterPro" id="IPR005913">
    <property type="entry name" value="dTDP_dehydrorham_reduct"/>
</dbReference>
<dbReference type="OrthoDB" id="6235964at2759"/>
<dbReference type="GO" id="GO:0048269">
    <property type="term" value="C:methionine adenosyltransferase complex"/>
    <property type="evidence" value="ECO:0007669"/>
    <property type="project" value="TreeGrafter"/>
</dbReference>
<dbReference type="Proteomes" id="UP000245609">
    <property type="component" value="Unassembled WGS sequence"/>
</dbReference>
<dbReference type="EMBL" id="MBFS01002564">
    <property type="protein sequence ID" value="PVU95393.1"/>
    <property type="molecule type" value="Genomic_DNA"/>
</dbReference>
<comment type="caution">
    <text evidence="2">The sequence shown here is derived from an EMBL/GenBank/DDBJ whole genome shotgun (WGS) entry which is preliminary data.</text>
</comment>
<dbReference type="PANTHER" id="PTHR10491">
    <property type="entry name" value="DTDP-4-DEHYDRORHAMNOSE REDUCTASE"/>
    <property type="match status" value="1"/>
</dbReference>
<accession>A0A2T9YSR7</accession>
<evidence type="ECO:0000313" key="2">
    <source>
        <dbReference type="EMBL" id="PVU95393.1"/>
    </source>
</evidence>
<dbReference type="Gene3D" id="3.40.50.720">
    <property type="entry name" value="NAD(P)-binding Rossmann-like Domain"/>
    <property type="match status" value="1"/>
</dbReference>